<dbReference type="EMBL" id="CAJVPZ010022959">
    <property type="protein sequence ID" value="CAG8713789.1"/>
    <property type="molecule type" value="Genomic_DNA"/>
</dbReference>
<dbReference type="GO" id="GO:0003677">
    <property type="term" value="F:DNA binding"/>
    <property type="evidence" value="ECO:0007669"/>
    <property type="project" value="InterPro"/>
</dbReference>
<dbReference type="InterPro" id="IPR009057">
    <property type="entry name" value="Homeodomain-like_sf"/>
</dbReference>
<keyword evidence="3" id="KW-1185">Reference proteome</keyword>
<protein>
    <submittedName>
        <fullName evidence="2">2812_t:CDS:1</fullName>
    </submittedName>
</protein>
<dbReference type="InterPro" id="IPR025898">
    <property type="entry name" value="Tc3_transposase_DNA-bd_dom"/>
</dbReference>
<name>A0A9N9N9L7_9GLOM</name>
<accession>A0A9N9N9L7</accession>
<dbReference type="OrthoDB" id="2350562at2759"/>
<evidence type="ECO:0000259" key="1">
    <source>
        <dbReference type="Pfam" id="PF11427"/>
    </source>
</evidence>
<dbReference type="Pfam" id="PF11427">
    <property type="entry name" value="HTH_Tnp_Tc3_1"/>
    <property type="match status" value="1"/>
</dbReference>
<organism evidence="2 3">
    <name type="scientific">Racocetra fulgida</name>
    <dbReference type="NCBI Taxonomy" id="60492"/>
    <lineage>
        <taxon>Eukaryota</taxon>
        <taxon>Fungi</taxon>
        <taxon>Fungi incertae sedis</taxon>
        <taxon>Mucoromycota</taxon>
        <taxon>Glomeromycotina</taxon>
        <taxon>Glomeromycetes</taxon>
        <taxon>Diversisporales</taxon>
        <taxon>Gigasporaceae</taxon>
        <taxon>Racocetra</taxon>
    </lineage>
</organism>
<dbReference type="AlphaFoldDB" id="A0A9N9N9L7"/>
<gene>
    <name evidence="2" type="ORF">RFULGI_LOCUS11020</name>
</gene>
<feature type="domain" description="Tc3 transposase DNA binding" evidence="1">
    <location>
        <begin position="5"/>
        <end position="43"/>
    </location>
</feature>
<dbReference type="InterPro" id="IPR036397">
    <property type="entry name" value="RNaseH_sf"/>
</dbReference>
<evidence type="ECO:0000313" key="3">
    <source>
        <dbReference type="Proteomes" id="UP000789396"/>
    </source>
</evidence>
<proteinExistence type="predicted"/>
<dbReference type="Gene3D" id="3.30.420.10">
    <property type="entry name" value="Ribonuclease H-like superfamily/Ribonuclease H"/>
    <property type="match status" value="1"/>
</dbReference>
<dbReference type="Proteomes" id="UP000789396">
    <property type="component" value="Unassembled WGS sequence"/>
</dbReference>
<dbReference type="SUPFAM" id="SSF46689">
    <property type="entry name" value="Homeodomain-like"/>
    <property type="match status" value="1"/>
</dbReference>
<evidence type="ECO:0000313" key="2">
    <source>
        <dbReference type="EMBL" id="CAG8713789.1"/>
    </source>
</evidence>
<reference evidence="2" key="1">
    <citation type="submission" date="2021-06" db="EMBL/GenBank/DDBJ databases">
        <authorList>
            <person name="Kallberg Y."/>
            <person name="Tangrot J."/>
            <person name="Rosling A."/>
        </authorList>
    </citation>
    <scope>NUCLEOTIDE SEQUENCE</scope>
    <source>
        <strain evidence="2">IN212</strain>
    </source>
</reference>
<comment type="caution">
    <text evidence="2">The sequence shown here is derived from an EMBL/GenBank/DDBJ whole genome shotgun (WGS) entry which is preliminary data.</text>
</comment>
<sequence length="159" mass="18434">MPKNTHLANFEKGQIIGMHNTGVTLTSIAEEINRDHSTVSKFLIRVRERRSIEVALRSGRPSIFTNEDEQNLINAKWKKKLNSMGMLHRREKGPLAFMRERNGGGAINSQRYVEVLNENLIPFRHELIANYGNDIIFQDDNALIHQSKYTRDWMESENI</sequence>